<evidence type="ECO:0000256" key="4">
    <source>
        <dbReference type="ARBA" id="ARBA00022692"/>
    </source>
</evidence>
<keyword evidence="4 7" id="KW-0812">Transmembrane</keyword>
<dbReference type="Pfam" id="PF03916">
    <property type="entry name" value="NrfD"/>
    <property type="match status" value="1"/>
</dbReference>
<keyword evidence="5 7" id="KW-1133">Transmembrane helix</keyword>
<proteinExistence type="inferred from homology"/>
<keyword evidence="9" id="KW-1185">Reference proteome</keyword>
<dbReference type="KEGG" id="ttf:THTE_2070"/>
<evidence type="ECO:0000256" key="3">
    <source>
        <dbReference type="ARBA" id="ARBA00022475"/>
    </source>
</evidence>
<evidence type="ECO:0000256" key="1">
    <source>
        <dbReference type="ARBA" id="ARBA00004651"/>
    </source>
</evidence>
<gene>
    <name evidence="8" type="ORF">THTE_2070</name>
</gene>
<feature type="transmembrane region" description="Helical" evidence="7">
    <location>
        <begin position="12"/>
        <end position="34"/>
    </location>
</feature>
<dbReference type="GO" id="GO:0005886">
    <property type="term" value="C:plasma membrane"/>
    <property type="evidence" value="ECO:0007669"/>
    <property type="project" value="UniProtKB-SubCell"/>
</dbReference>
<keyword evidence="6 7" id="KW-0472">Membrane</keyword>
<name>A0A286RFF9_9BACT</name>
<feature type="transmembrane region" description="Helical" evidence="7">
    <location>
        <begin position="90"/>
        <end position="108"/>
    </location>
</feature>
<evidence type="ECO:0000256" key="7">
    <source>
        <dbReference type="SAM" id="Phobius"/>
    </source>
</evidence>
<evidence type="ECO:0000313" key="8">
    <source>
        <dbReference type="EMBL" id="ASV74672.1"/>
    </source>
</evidence>
<feature type="transmembrane region" description="Helical" evidence="7">
    <location>
        <begin position="229"/>
        <end position="250"/>
    </location>
</feature>
<feature type="transmembrane region" description="Helical" evidence="7">
    <location>
        <begin position="336"/>
        <end position="361"/>
    </location>
</feature>
<dbReference type="EMBL" id="CP018477">
    <property type="protein sequence ID" value="ASV74672.1"/>
    <property type="molecule type" value="Genomic_DNA"/>
</dbReference>
<dbReference type="Proteomes" id="UP000215086">
    <property type="component" value="Chromosome"/>
</dbReference>
<evidence type="ECO:0000256" key="6">
    <source>
        <dbReference type="ARBA" id="ARBA00023136"/>
    </source>
</evidence>
<evidence type="ECO:0000256" key="2">
    <source>
        <dbReference type="ARBA" id="ARBA00008929"/>
    </source>
</evidence>
<dbReference type="AlphaFoldDB" id="A0A286RFF9"/>
<dbReference type="InterPro" id="IPR005614">
    <property type="entry name" value="NrfD-like"/>
</dbReference>
<comment type="subcellular location">
    <subcellularLocation>
        <location evidence="1">Cell membrane</location>
        <topology evidence="1">Multi-pass membrane protein</topology>
    </subcellularLocation>
</comment>
<dbReference type="PANTHER" id="PTHR34856:SF2">
    <property type="entry name" value="PROTEIN NRFD"/>
    <property type="match status" value="1"/>
</dbReference>
<dbReference type="InterPro" id="IPR052049">
    <property type="entry name" value="Electron_transfer_protein"/>
</dbReference>
<dbReference type="OrthoDB" id="9768846at2"/>
<feature type="transmembrane region" description="Helical" evidence="7">
    <location>
        <begin position="262"/>
        <end position="282"/>
    </location>
</feature>
<comment type="similarity">
    <text evidence="2">Belongs to the NrfD family.</text>
</comment>
<sequence length="424" mass="47912">MQKESARLLGVRIFQVLVIIAWIFFAVLGLQGIAERLWHGHHAANYGSYVVWGLWVSAYIYFIGLSAGAFLLSSLIYVFDFKQLENLGRLSLFVAIVTLFMALLSIWFDLGRMDRFYNVFLYPNFTSMMAWMVWLYTIYTIIMILELWFSLRPDLARMQSVGGIKGMIARALAFSRGPLSPEQEERCLHYLRILAITGVPLAITFHGGVGALFSTLAARPFWHTPLMPILFLTGALVSGGALMTFIVAAFWKNGDAEYREMLTLLGKVVLGLLIFDVVLEWAEYSIPMWYGVGHEVDLLNKVLFGEFWWVFWIIHLGLGTLVPLLLLVFGGNRPAAVGLAGLLIAVTFMTVRLNIVIPGLIVPHVRGLESAYVHPRLVFHYVPSFFEWKVTFFVVAVGMTLFFLGYWLLPLIPVKDKQNLQAAA</sequence>
<keyword evidence="3" id="KW-1003">Cell membrane</keyword>
<dbReference type="RefSeq" id="WP_095414928.1">
    <property type="nucleotide sequence ID" value="NZ_CP018477.1"/>
</dbReference>
<feature type="transmembrane region" description="Helical" evidence="7">
    <location>
        <begin position="54"/>
        <end position="78"/>
    </location>
</feature>
<dbReference type="PANTHER" id="PTHR34856">
    <property type="entry name" value="PROTEIN NRFD"/>
    <property type="match status" value="1"/>
</dbReference>
<protein>
    <submittedName>
        <fullName evidence="8">Molybdopterin oxidoreductase membrane subunit</fullName>
    </submittedName>
</protein>
<evidence type="ECO:0000256" key="5">
    <source>
        <dbReference type="ARBA" id="ARBA00022989"/>
    </source>
</evidence>
<accession>A0A286RFF9</accession>
<evidence type="ECO:0000313" key="9">
    <source>
        <dbReference type="Proteomes" id="UP000215086"/>
    </source>
</evidence>
<organism evidence="8 9">
    <name type="scientific">Thermogutta terrifontis</name>
    <dbReference type="NCBI Taxonomy" id="1331910"/>
    <lineage>
        <taxon>Bacteria</taxon>
        <taxon>Pseudomonadati</taxon>
        <taxon>Planctomycetota</taxon>
        <taxon>Planctomycetia</taxon>
        <taxon>Pirellulales</taxon>
        <taxon>Thermoguttaceae</taxon>
        <taxon>Thermogutta</taxon>
    </lineage>
</organism>
<feature type="transmembrane region" description="Helical" evidence="7">
    <location>
        <begin position="193"/>
        <end position="217"/>
    </location>
</feature>
<feature type="transmembrane region" description="Helical" evidence="7">
    <location>
        <begin position="390"/>
        <end position="409"/>
    </location>
</feature>
<dbReference type="Gene3D" id="1.20.1630.10">
    <property type="entry name" value="Formate dehydrogenase/DMSO reductase domain"/>
    <property type="match status" value="1"/>
</dbReference>
<feature type="transmembrane region" description="Helical" evidence="7">
    <location>
        <begin position="307"/>
        <end position="329"/>
    </location>
</feature>
<reference evidence="8 9" key="1">
    <citation type="journal article" name="Front. Microbiol.">
        <title>Sugar Metabolism of the First Thermophilic Planctomycete Thermogutta terrifontis: Comparative Genomic and Transcriptomic Approaches.</title>
        <authorList>
            <person name="Elcheninov A.G."/>
            <person name="Menzel P."/>
            <person name="Gudbergsdottir S.R."/>
            <person name="Slesarev A.I."/>
            <person name="Kadnikov V.V."/>
            <person name="Krogh A."/>
            <person name="Bonch-Osmolovskaya E.A."/>
            <person name="Peng X."/>
            <person name="Kublanov I.V."/>
        </authorList>
    </citation>
    <scope>NUCLEOTIDE SEQUENCE [LARGE SCALE GENOMIC DNA]</scope>
    <source>
        <strain evidence="8 9">R1</strain>
    </source>
</reference>
<feature type="transmembrane region" description="Helical" evidence="7">
    <location>
        <begin position="128"/>
        <end position="149"/>
    </location>
</feature>